<proteinExistence type="predicted"/>
<accession>A0AAW3JQ58</accession>
<name>A0AAW3JQ58_9FIRM</name>
<sequence>MKENIIRGMYDNGNLMIYAAADGVKDNKNSYVCSECVSEKGEKKYDYLMPVNLRIILMYVNNECDKYEYDGSPMFDELPDKRFIDGIVERVLKDYKNNEKDNINFVDKNPDLLIYALLSGVIVYRKNRHACISNNKLF</sequence>
<reference evidence="1 2" key="1">
    <citation type="submission" date="2015-10" db="EMBL/GenBank/DDBJ databases">
        <title>Butyribacter intestini gen. nov., sp. nov., a butyric acid-producing bacterium of the family Lachnospiraceae isolated from the human faeces.</title>
        <authorList>
            <person name="Zou Y."/>
            <person name="Xue W."/>
            <person name="Luo G."/>
            <person name="Lv M."/>
        </authorList>
    </citation>
    <scope>NUCLEOTIDE SEQUENCE [LARGE SCALE GENOMIC DNA]</scope>
    <source>
        <strain evidence="1 2">TF01-11</strain>
    </source>
</reference>
<protein>
    <submittedName>
        <fullName evidence="1">Uncharacterized protein</fullName>
    </submittedName>
</protein>
<evidence type="ECO:0000313" key="2">
    <source>
        <dbReference type="Proteomes" id="UP000050833"/>
    </source>
</evidence>
<dbReference type="RefSeq" id="WP_055946669.1">
    <property type="nucleotide sequence ID" value="NZ_JAQDCV010000011.1"/>
</dbReference>
<dbReference type="AlphaFoldDB" id="A0AAW3JQ58"/>
<comment type="caution">
    <text evidence="1">The sequence shown here is derived from an EMBL/GenBank/DDBJ whole genome shotgun (WGS) entry which is preliminary data.</text>
</comment>
<dbReference type="EMBL" id="LLKB01000008">
    <property type="protein sequence ID" value="KQC84026.1"/>
    <property type="molecule type" value="Genomic_DNA"/>
</dbReference>
<organism evidence="1 2">
    <name type="scientific">Butyribacter intestini</name>
    <dbReference type="NCBI Taxonomy" id="1703332"/>
    <lineage>
        <taxon>Bacteria</taxon>
        <taxon>Bacillati</taxon>
        <taxon>Bacillota</taxon>
        <taxon>Clostridia</taxon>
        <taxon>Lachnospirales</taxon>
        <taxon>Lachnospiraceae</taxon>
        <taxon>Butyribacter</taxon>
    </lineage>
</organism>
<evidence type="ECO:0000313" key="1">
    <source>
        <dbReference type="EMBL" id="KQC84026.1"/>
    </source>
</evidence>
<dbReference type="Proteomes" id="UP000050833">
    <property type="component" value="Unassembled WGS sequence"/>
</dbReference>
<gene>
    <name evidence="1" type="ORF">APZ18_15150</name>
</gene>
<keyword evidence="2" id="KW-1185">Reference proteome</keyword>